<evidence type="ECO:0000256" key="12">
    <source>
        <dbReference type="ARBA" id="ARBA00033413"/>
    </source>
</evidence>
<name>A0A1C9W7J1_9GAMM</name>
<evidence type="ECO:0000256" key="10">
    <source>
        <dbReference type="ARBA" id="ARBA00029409"/>
    </source>
</evidence>
<keyword evidence="5 14" id="KW-0808">Transferase</keyword>
<dbReference type="PANTHER" id="PTHR43071:SF1">
    <property type="entry name" value="2-AMINO-4-HYDROXY-6-HYDROXYMETHYLDIHYDROPTERIDINE PYROPHOSPHOKINASE"/>
    <property type="match status" value="1"/>
</dbReference>
<keyword evidence="8" id="KW-0067">ATP-binding</keyword>
<dbReference type="AlphaFoldDB" id="A0A1C9W7J1"/>
<keyword evidence="6" id="KW-0547">Nucleotide-binding</keyword>
<evidence type="ECO:0000256" key="7">
    <source>
        <dbReference type="ARBA" id="ARBA00022777"/>
    </source>
</evidence>
<evidence type="ECO:0000256" key="9">
    <source>
        <dbReference type="ARBA" id="ARBA00022909"/>
    </source>
</evidence>
<keyword evidence="9" id="KW-0289">Folate biosynthesis</keyword>
<feature type="domain" description="7,8-dihydro-6-hydroxymethylpterin-pyrophosphokinase" evidence="13">
    <location>
        <begin position="89"/>
        <end position="100"/>
    </location>
</feature>
<dbReference type="OrthoDB" id="9808041at2"/>
<dbReference type="CDD" id="cd00483">
    <property type="entry name" value="HPPK"/>
    <property type="match status" value="1"/>
</dbReference>
<reference evidence="15" key="1">
    <citation type="submission" date="2016-01" db="EMBL/GenBank/DDBJ databases">
        <title>Complete genome sequence of Microbulbifer sp. CCB-MM1, a halophile isolated from Matang Mangrove Forest, Perak.</title>
        <authorList>
            <person name="Moh T.H."/>
            <person name="Dinesh B."/>
            <person name="Lau N.-S."/>
            <person name="Go F."/>
            <person name="Alexander Chong S.-C."/>
        </authorList>
    </citation>
    <scope>NUCLEOTIDE SEQUENCE [LARGE SCALE GENOMIC DNA]</scope>
    <source>
        <strain evidence="15">CCB-MM1</strain>
    </source>
</reference>
<evidence type="ECO:0000256" key="3">
    <source>
        <dbReference type="ARBA" id="ARBA00013253"/>
    </source>
</evidence>
<evidence type="ECO:0000256" key="11">
    <source>
        <dbReference type="ARBA" id="ARBA00029766"/>
    </source>
</evidence>
<dbReference type="RefSeq" id="WP_069947163.1">
    <property type="nucleotide sequence ID" value="NZ_CP014143.1"/>
</dbReference>
<evidence type="ECO:0000313" key="14">
    <source>
        <dbReference type="EMBL" id="AOS97098.1"/>
    </source>
</evidence>
<evidence type="ECO:0000259" key="13">
    <source>
        <dbReference type="PROSITE" id="PS00794"/>
    </source>
</evidence>
<dbReference type="GO" id="GO:0003848">
    <property type="term" value="F:2-amino-4-hydroxy-6-hydroxymethyldihydropteridine diphosphokinase activity"/>
    <property type="evidence" value="ECO:0007669"/>
    <property type="project" value="UniProtKB-EC"/>
</dbReference>
<evidence type="ECO:0000313" key="15">
    <source>
        <dbReference type="Proteomes" id="UP000095672"/>
    </source>
</evidence>
<evidence type="ECO:0000256" key="5">
    <source>
        <dbReference type="ARBA" id="ARBA00022679"/>
    </source>
</evidence>
<dbReference type="EC" id="2.7.6.3" evidence="3"/>
<comment type="function">
    <text evidence="10">Catalyzes the transfer of pyrophosphate from adenosine triphosphate (ATP) to 6-hydroxymethyl-7,8-dihydropterin, an enzymatic step in folate biosynthesis pathway.</text>
</comment>
<accession>A0A1C9W7J1</accession>
<gene>
    <name evidence="14" type="primary">folK</name>
    <name evidence="14" type="ORF">AUP74_01667</name>
</gene>
<sequence>MTGNVFIGLGSNLANPEQQLRGALKSMDAVAQTRVLRCSSFYLSAPVGPGDQPDYINAVAELETGLDAEALLDALQAIEADHGRERSVRWGARTLDLDILLFGQETIRTDRLQIPHPRIGERNFVLVPLAELARALTLPTGESIQELLRACPQNRLEKLG</sequence>
<protein>
    <recommendedName>
        <fullName evidence="4">2-amino-4-hydroxy-6-hydroxymethyldihydropteridine pyrophosphokinase</fullName>
        <ecNumber evidence="3">2.7.6.3</ecNumber>
    </recommendedName>
    <alternativeName>
        <fullName evidence="11">6-hydroxymethyl-7,8-dihydropterin pyrophosphokinase</fullName>
    </alternativeName>
    <alternativeName>
        <fullName evidence="12">7,8-dihydro-6-hydroxymethylpterin-pyrophosphokinase</fullName>
    </alternativeName>
</protein>
<comment type="pathway">
    <text evidence="1">Cofactor biosynthesis; tetrahydrofolate biosynthesis; 2-amino-4-hydroxy-6-hydroxymethyl-7,8-dihydropteridine diphosphate from 7,8-dihydroneopterin triphosphate: step 4/4.</text>
</comment>
<dbReference type="GO" id="GO:0016301">
    <property type="term" value="F:kinase activity"/>
    <property type="evidence" value="ECO:0007669"/>
    <property type="project" value="UniProtKB-KW"/>
</dbReference>
<dbReference type="STRING" id="1769779.AUP74_01667"/>
<proteinExistence type="inferred from homology"/>
<dbReference type="Pfam" id="PF01288">
    <property type="entry name" value="HPPK"/>
    <property type="match status" value="1"/>
</dbReference>
<dbReference type="KEGG" id="micc:AUP74_01667"/>
<dbReference type="InterPro" id="IPR000550">
    <property type="entry name" value="Hppk"/>
</dbReference>
<dbReference type="EMBL" id="CP014143">
    <property type="protein sequence ID" value="AOS97098.1"/>
    <property type="molecule type" value="Genomic_DNA"/>
</dbReference>
<comment type="similarity">
    <text evidence="2">Belongs to the HPPK family.</text>
</comment>
<dbReference type="GO" id="GO:0005524">
    <property type="term" value="F:ATP binding"/>
    <property type="evidence" value="ECO:0007669"/>
    <property type="project" value="UniProtKB-KW"/>
</dbReference>
<dbReference type="InterPro" id="IPR035907">
    <property type="entry name" value="Hppk_sf"/>
</dbReference>
<dbReference type="UniPathway" id="UPA00077">
    <property type="reaction ID" value="UER00155"/>
</dbReference>
<organism evidence="14 15">
    <name type="scientific">Microbulbifer aggregans</name>
    <dbReference type="NCBI Taxonomy" id="1769779"/>
    <lineage>
        <taxon>Bacteria</taxon>
        <taxon>Pseudomonadati</taxon>
        <taxon>Pseudomonadota</taxon>
        <taxon>Gammaproteobacteria</taxon>
        <taxon>Cellvibrionales</taxon>
        <taxon>Microbulbiferaceae</taxon>
        <taxon>Microbulbifer</taxon>
    </lineage>
</organism>
<dbReference type="PANTHER" id="PTHR43071">
    <property type="entry name" value="2-AMINO-4-HYDROXY-6-HYDROXYMETHYLDIHYDROPTERIDINE PYROPHOSPHOKINASE"/>
    <property type="match status" value="1"/>
</dbReference>
<dbReference type="Gene3D" id="3.30.70.560">
    <property type="entry name" value="7,8-Dihydro-6-hydroxymethylpterin-pyrophosphokinase HPPK"/>
    <property type="match status" value="1"/>
</dbReference>
<evidence type="ECO:0000256" key="6">
    <source>
        <dbReference type="ARBA" id="ARBA00022741"/>
    </source>
</evidence>
<keyword evidence="7 14" id="KW-0418">Kinase</keyword>
<dbReference type="PATRIC" id="fig|1769779.3.peg.1666"/>
<keyword evidence="15" id="KW-1185">Reference proteome</keyword>
<dbReference type="PROSITE" id="PS00794">
    <property type="entry name" value="HPPK"/>
    <property type="match status" value="1"/>
</dbReference>
<dbReference type="Proteomes" id="UP000095672">
    <property type="component" value="Chromosome"/>
</dbReference>
<dbReference type="NCBIfam" id="TIGR01498">
    <property type="entry name" value="folK"/>
    <property type="match status" value="1"/>
</dbReference>
<evidence type="ECO:0000256" key="2">
    <source>
        <dbReference type="ARBA" id="ARBA00005810"/>
    </source>
</evidence>
<evidence type="ECO:0000256" key="4">
    <source>
        <dbReference type="ARBA" id="ARBA00016218"/>
    </source>
</evidence>
<evidence type="ECO:0000256" key="8">
    <source>
        <dbReference type="ARBA" id="ARBA00022840"/>
    </source>
</evidence>
<dbReference type="GO" id="GO:0046654">
    <property type="term" value="P:tetrahydrofolate biosynthetic process"/>
    <property type="evidence" value="ECO:0007669"/>
    <property type="project" value="UniProtKB-UniPathway"/>
</dbReference>
<dbReference type="GO" id="GO:0046656">
    <property type="term" value="P:folic acid biosynthetic process"/>
    <property type="evidence" value="ECO:0007669"/>
    <property type="project" value="UniProtKB-KW"/>
</dbReference>
<evidence type="ECO:0000256" key="1">
    <source>
        <dbReference type="ARBA" id="ARBA00005051"/>
    </source>
</evidence>
<dbReference type="SUPFAM" id="SSF55083">
    <property type="entry name" value="6-hydroxymethyl-7,8-dihydropterin pyrophosphokinase, HPPK"/>
    <property type="match status" value="1"/>
</dbReference>